<dbReference type="PANTHER" id="PTHR24217:SF9">
    <property type="entry name" value="SYNAPTOPODIN-2"/>
    <property type="match status" value="1"/>
</dbReference>
<feature type="region of interest" description="Disordered" evidence="6">
    <location>
        <begin position="681"/>
        <end position="790"/>
    </location>
</feature>
<evidence type="ECO:0000313" key="7">
    <source>
        <dbReference type="EMBL" id="KAK6325037.1"/>
    </source>
</evidence>
<dbReference type="Pfam" id="PF05556">
    <property type="entry name" value="Calsarcin"/>
    <property type="match status" value="1"/>
</dbReference>
<reference evidence="7 8" key="1">
    <citation type="submission" date="2021-04" db="EMBL/GenBank/DDBJ databases">
        <authorList>
            <person name="De Guttry C."/>
            <person name="Zahm M."/>
            <person name="Klopp C."/>
            <person name="Cabau C."/>
            <person name="Louis A."/>
            <person name="Berthelot C."/>
            <person name="Parey E."/>
            <person name="Roest Crollius H."/>
            <person name="Montfort J."/>
            <person name="Robinson-Rechavi M."/>
            <person name="Bucao C."/>
            <person name="Bouchez O."/>
            <person name="Gislard M."/>
            <person name="Lluch J."/>
            <person name="Milhes M."/>
            <person name="Lampietro C."/>
            <person name="Lopez Roques C."/>
            <person name="Donnadieu C."/>
            <person name="Braasch I."/>
            <person name="Desvignes T."/>
            <person name="Postlethwait J."/>
            <person name="Bobe J."/>
            <person name="Wedekind C."/>
            <person name="Guiguen Y."/>
        </authorList>
    </citation>
    <scope>NUCLEOTIDE SEQUENCE [LARGE SCALE GENOMIC DNA]</scope>
    <source>
        <strain evidence="7">Cs_M1</strain>
        <tissue evidence="7">Blood</tissue>
    </source>
</reference>
<feature type="compositionally biased region" description="Polar residues" evidence="6">
    <location>
        <begin position="681"/>
        <end position="692"/>
    </location>
</feature>
<dbReference type="PANTHER" id="PTHR24217">
    <property type="entry name" value="PUTATIVE-RELATED"/>
    <property type="match status" value="1"/>
</dbReference>
<feature type="compositionally biased region" description="Polar residues" evidence="6">
    <location>
        <begin position="727"/>
        <end position="752"/>
    </location>
</feature>
<sequence>MEPETEDQESTVMDTWSVSEYRLSSDDLYVSESRDGSYYEERKSDTELRIEPQHTHIRQAESPHSVGSPEPYTKRAIVEHQRPPSDYSPEECSPVRGLSPSRTQEIDTLSQGPGSVYPGESGGSDAESYPSTPSPTPPKSPQAPAPNPNSCRISRQRSTSSSSVGRREMTLTLTHGEPRGDGRRLGSGTGARGNGSVESPEEGGHSEAPPAYLSFGISAQGAEQAEEWDSASERDLPSPSRHRVRRARPRQSESQSDRQVKEAKSKCKRIALLLTDAPNPRNRGVLMFKKRRQRVKKYTLVSYGTGQHQFVDKSDEDEESEDGKTVRFTLATNDYSELEEDYSVNVQDRDVNLNWENLGIANIFHHLEEMEQLPETKGKGVAMFAQRRQRMDEIALEHEEMRRKGLPVEGIVELEDTETHKSYKMDETYVQSNQIQYSERHADQICMDAHGNQHLQFKENQQEMQQCAHMMNSMPNHLASAIPKPLVANRTAKPFLGSQKRVPVPFSPLSGVTSPVKHHELKFKVSVPIHTVPQVWSPTGDFIASRDERISVPAIKTGILPDSKRRGANRAASDQPSNAYIQNRGERRSYIESGEEEDYFSLGAEACNFMQPRTVKHKNPPPVAPKPSINPACPPWLKESPSNVLFHPARSPIPASFPSPVGPPPQQYFKQQDWLSPQQTANLHEPPQTQARPQPPMNTGAPANSTSPSQFQPTMNSWSPQPPRSPVSIQALNPTHTAPRQPTISKSSNPSVASCPPHRGSSYSHAAKAPPTSPMGHISEGIVSPAINGPTLRGRGAELFAKRQTRMEKFVVDAETVQANKAKSPSPTASLPGAWRYSSNIRAPPPLSYNPLHVPFYPPAAAKQPPSTSPKMKLKTKEKTKPPPPKHLDALDIMKHQPYQLDSSLFRYNIGTEAEGLSPSLKMAPIPTPVSNPPLSPKPAPVVSPRPSFATSPHPAHDLPPANQQIKPIAPAKSTRSGLGRSYSLSLPRRMCSMSYMPSQSSMSPVTTPAFHPSLGRQTSWQEKATLKPPSPWEAASRSPLGLVDDAFRFQNIPQSIATNVNSAANRRSLPEPPDEWKRKVSLDVPSVSCGYYHAPPPAMHTRSMSLTSAPVYGPPFRQAQPLCSGVSASVGHMGRGLGHPSQSLYATLPLTAMRSQGYRLFKRQDRQDTHTVPRGKLCATLPKATMSQFCTMPAGERKMHAAAISREVHGANGDTMDLGIKVSTPKDIMLEELSLQSNRGSRLFKMRQRRSEKYTFESIQNEANVQLSRDLLADYADSAENKEGSLSNTPAIGNPSNPECIAPGYGGPLKDVPPETFNSTAIPKSYHSPWEQAIINDPNLAETLNIRMPVPEPRPEAPDYKSFNRVATPFGGFDKAPRSSGITFKLPEINLNPPNYSELQDPGVKRPTFNRVAQGWISDGIPLILPTVPLEPMPIPESDDL</sequence>
<proteinExistence type="inferred from homology"/>
<comment type="caution">
    <text evidence="7">The sequence shown here is derived from an EMBL/GenBank/DDBJ whole genome shotgun (WGS) entry which is preliminary data.</text>
</comment>
<evidence type="ECO:0000256" key="4">
    <source>
        <dbReference type="ARBA" id="ARBA00022553"/>
    </source>
</evidence>
<accession>A0AAN8MEN9</accession>
<feature type="compositionally biased region" description="Pro residues" evidence="6">
    <location>
        <begin position="132"/>
        <end position="147"/>
    </location>
</feature>
<comment type="subcellular location">
    <subcellularLocation>
        <location evidence="1">Cytoplasm</location>
    </subcellularLocation>
</comment>
<dbReference type="GO" id="GO:0005634">
    <property type="term" value="C:nucleus"/>
    <property type="evidence" value="ECO:0007669"/>
    <property type="project" value="TreeGrafter"/>
</dbReference>
<dbReference type="GO" id="GO:0003779">
    <property type="term" value="F:actin binding"/>
    <property type="evidence" value="ECO:0007669"/>
    <property type="project" value="TreeGrafter"/>
</dbReference>
<dbReference type="GO" id="GO:0030018">
    <property type="term" value="C:Z disc"/>
    <property type="evidence" value="ECO:0007669"/>
    <property type="project" value="InterPro"/>
</dbReference>
<evidence type="ECO:0000313" key="8">
    <source>
        <dbReference type="Proteomes" id="UP001356427"/>
    </source>
</evidence>
<protein>
    <recommendedName>
        <fullName evidence="9">Synaptopodin-2</fullName>
    </recommendedName>
</protein>
<feature type="region of interest" description="Disordered" evidence="6">
    <location>
        <begin position="616"/>
        <end position="635"/>
    </location>
</feature>
<comment type="similarity">
    <text evidence="2">Belongs to the myozenin family.</text>
</comment>
<feature type="compositionally biased region" description="Polar residues" evidence="6">
    <location>
        <begin position="572"/>
        <end position="581"/>
    </location>
</feature>
<feature type="compositionally biased region" description="Pro residues" evidence="6">
    <location>
        <begin position="929"/>
        <end position="944"/>
    </location>
</feature>
<feature type="compositionally biased region" description="Low complexity" evidence="6">
    <location>
        <begin position="148"/>
        <end position="164"/>
    </location>
</feature>
<dbReference type="EMBL" id="JAGTTL010000003">
    <property type="protein sequence ID" value="KAK6325037.1"/>
    <property type="molecule type" value="Genomic_DNA"/>
</dbReference>
<dbReference type="GO" id="GO:0032233">
    <property type="term" value="P:positive regulation of actin filament bundle assembly"/>
    <property type="evidence" value="ECO:0007669"/>
    <property type="project" value="TreeGrafter"/>
</dbReference>
<feature type="compositionally biased region" description="Polar residues" evidence="6">
    <location>
        <begin position="100"/>
        <end position="113"/>
    </location>
</feature>
<dbReference type="Proteomes" id="UP001356427">
    <property type="component" value="Unassembled WGS sequence"/>
</dbReference>
<feature type="region of interest" description="Disordered" evidence="6">
    <location>
        <begin position="860"/>
        <end position="886"/>
    </location>
</feature>
<organism evidence="7 8">
    <name type="scientific">Coregonus suidteri</name>
    <dbReference type="NCBI Taxonomy" id="861788"/>
    <lineage>
        <taxon>Eukaryota</taxon>
        <taxon>Metazoa</taxon>
        <taxon>Chordata</taxon>
        <taxon>Craniata</taxon>
        <taxon>Vertebrata</taxon>
        <taxon>Euteleostomi</taxon>
        <taxon>Actinopterygii</taxon>
        <taxon>Neopterygii</taxon>
        <taxon>Teleostei</taxon>
        <taxon>Protacanthopterygii</taxon>
        <taxon>Salmoniformes</taxon>
        <taxon>Salmonidae</taxon>
        <taxon>Coregoninae</taxon>
        <taxon>Coregonus</taxon>
    </lineage>
</organism>
<keyword evidence="8" id="KW-1185">Reference proteome</keyword>
<evidence type="ECO:0000256" key="1">
    <source>
        <dbReference type="ARBA" id="ARBA00004496"/>
    </source>
</evidence>
<evidence type="ECO:0000256" key="5">
    <source>
        <dbReference type="ARBA" id="ARBA00038161"/>
    </source>
</evidence>
<feature type="compositionally biased region" description="Basic residues" evidence="6">
    <location>
        <begin position="240"/>
        <end position="249"/>
    </location>
</feature>
<evidence type="ECO:0000256" key="3">
    <source>
        <dbReference type="ARBA" id="ARBA00022490"/>
    </source>
</evidence>
<feature type="compositionally biased region" description="Basic and acidic residues" evidence="6">
    <location>
        <begin position="32"/>
        <end position="61"/>
    </location>
</feature>
<feature type="region of interest" description="Disordered" evidence="6">
    <location>
        <begin position="561"/>
        <end position="586"/>
    </location>
</feature>
<name>A0AAN8MEN9_9TELE</name>
<dbReference type="GO" id="GO:0015629">
    <property type="term" value="C:actin cytoskeleton"/>
    <property type="evidence" value="ECO:0007669"/>
    <property type="project" value="TreeGrafter"/>
</dbReference>
<keyword evidence="3" id="KW-0963">Cytoplasm</keyword>
<evidence type="ECO:0000256" key="2">
    <source>
        <dbReference type="ARBA" id="ARBA00009126"/>
    </source>
</evidence>
<dbReference type="InterPro" id="IPR008438">
    <property type="entry name" value="MYOZ"/>
</dbReference>
<feature type="compositionally biased region" description="Polar residues" evidence="6">
    <location>
        <begin position="701"/>
        <end position="719"/>
    </location>
</feature>
<feature type="region of interest" description="Disordered" evidence="6">
    <location>
        <begin position="31"/>
        <end position="262"/>
    </location>
</feature>
<evidence type="ECO:0008006" key="9">
    <source>
        <dbReference type="Google" id="ProtNLM"/>
    </source>
</evidence>
<feature type="region of interest" description="Disordered" evidence="6">
    <location>
        <begin position="929"/>
        <end position="954"/>
    </location>
</feature>
<gene>
    <name evidence="7" type="ORF">J4Q44_G00043790</name>
</gene>
<feature type="compositionally biased region" description="Basic and acidic residues" evidence="6">
    <location>
        <begin position="875"/>
        <end position="886"/>
    </location>
</feature>
<evidence type="ECO:0000256" key="6">
    <source>
        <dbReference type="SAM" id="MobiDB-lite"/>
    </source>
</evidence>
<comment type="similarity">
    <text evidence="5">Belongs to the synaptopodin family.</text>
</comment>
<dbReference type="InterPro" id="IPR051976">
    <property type="entry name" value="Synaptopodin_domain"/>
</dbReference>
<feature type="compositionally biased region" description="Basic and acidic residues" evidence="6">
    <location>
        <begin position="72"/>
        <end position="83"/>
    </location>
</feature>
<keyword evidence="4" id="KW-0597">Phosphoprotein</keyword>